<sequence length="347" mass="36665">MRKEKNLATVFLLITGCMYGQVGINTTSPKATLDVTAKTTDGTRPEGIIAPKLTGDQIKSADGQYLSDQKGVIVYATAAVNSASAKTANITSEGYYYFDGNLWQKIGVGADTSIYKGSGSLSGNTTVSQNGNTLAFTGTSANAFSVDGSTLSVDAANHRLGLGTSSPSAKFEINNSAIGTPSIKVNSISSQPSNANAAYLTIDNATGEFYKGAQSEKVFYYQKYNLNNVNGDYISNFDTKISTSDYTLIIVGSYFNLFLAVDTGNPNRNRFTPQNVFAFKSNGTWRITADFPSTSSLGDTGTSVGTPNGNWTIYTMIIRNNQVVNNSDATFDLGGSNTSSASASPVP</sequence>
<evidence type="ECO:0000313" key="1">
    <source>
        <dbReference type="EMBL" id="MDQ1095253.1"/>
    </source>
</evidence>
<dbReference type="PROSITE" id="PS51257">
    <property type="entry name" value="PROKAR_LIPOPROTEIN"/>
    <property type="match status" value="1"/>
</dbReference>
<comment type="caution">
    <text evidence="1">The sequence shown here is derived from an EMBL/GenBank/DDBJ whole genome shotgun (WGS) entry which is preliminary data.</text>
</comment>
<dbReference type="RefSeq" id="WP_307445846.1">
    <property type="nucleotide sequence ID" value="NZ_JAUTAL010000001.1"/>
</dbReference>
<reference evidence="1 2" key="1">
    <citation type="submission" date="2023-07" db="EMBL/GenBank/DDBJ databases">
        <title>Functional and genomic diversity of the sorghum phyllosphere microbiome.</title>
        <authorList>
            <person name="Shade A."/>
        </authorList>
    </citation>
    <scope>NUCLEOTIDE SEQUENCE [LARGE SCALE GENOMIC DNA]</scope>
    <source>
        <strain evidence="1 2">SORGH_AS_1064</strain>
    </source>
</reference>
<accession>A0ABU0TGJ0</accession>
<proteinExistence type="predicted"/>
<dbReference type="EMBL" id="JAUTAL010000001">
    <property type="protein sequence ID" value="MDQ1095253.1"/>
    <property type="molecule type" value="Genomic_DNA"/>
</dbReference>
<organism evidence="1 2">
    <name type="scientific">Chryseobacterium camelliae</name>
    <dbReference type="NCBI Taxonomy" id="1265445"/>
    <lineage>
        <taxon>Bacteria</taxon>
        <taxon>Pseudomonadati</taxon>
        <taxon>Bacteroidota</taxon>
        <taxon>Flavobacteriia</taxon>
        <taxon>Flavobacteriales</taxon>
        <taxon>Weeksellaceae</taxon>
        <taxon>Chryseobacterium group</taxon>
        <taxon>Chryseobacterium</taxon>
    </lineage>
</organism>
<keyword evidence="2" id="KW-1185">Reference proteome</keyword>
<dbReference type="Proteomes" id="UP001225072">
    <property type="component" value="Unassembled WGS sequence"/>
</dbReference>
<name>A0ABU0TGJ0_9FLAO</name>
<evidence type="ECO:0000313" key="2">
    <source>
        <dbReference type="Proteomes" id="UP001225072"/>
    </source>
</evidence>
<gene>
    <name evidence="1" type="ORF">QE404_000400</name>
</gene>
<protein>
    <submittedName>
        <fullName evidence="1">Uncharacterized protein</fullName>
    </submittedName>
</protein>